<dbReference type="GO" id="GO:0046872">
    <property type="term" value="F:metal ion binding"/>
    <property type="evidence" value="ECO:0007669"/>
    <property type="project" value="UniProtKB-KW"/>
</dbReference>
<dbReference type="InterPro" id="IPR045028">
    <property type="entry name" value="DinG/Rad3-like"/>
</dbReference>
<comment type="similarity">
    <text evidence="6">Belongs to the helicase family. DinG subfamily. Type 1 sub-subfamily.</text>
</comment>
<evidence type="ECO:0000256" key="3">
    <source>
        <dbReference type="ARBA" id="ARBA00022801"/>
    </source>
</evidence>
<dbReference type="GO" id="GO:0003677">
    <property type="term" value="F:DNA binding"/>
    <property type="evidence" value="ECO:0007669"/>
    <property type="project" value="UniProtKB-UniRule"/>
</dbReference>
<keyword evidence="4 6" id="KW-0067">ATP-binding</keyword>
<dbReference type="GO" id="GO:0033677">
    <property type="term" value="F:DNA/RNA helicase activity"/>
    <property type="evidence" value="ECO:0007669"/>
    <property type="project" value="TreeGrafter"/>
</dbReference>
<comment type="cofactor">
    <cofactor evidence="6">
        <name>[4Fe-4S] cluster</name>
        <dbReference type="ChEBI" id="CHEBI:49883"/>
    </cofactor>
    <text evidence="6">Binds 1 [4Fe-4S] cluster.</text>
</comment>
<evidence type="ECO:0000313" key="9">
    <source>
        <dbReference type="Proteomes" id="UP000199527"/>
    </source>
</evidence>
<name>A0A1G8RG68_9GAMM</name>
<dbReference type="FunFam" id="3.40.50.300:FF:000437">
    <property type="entry name" value="ATP-dependent DNA helicase DinG"/>
    <property type="match status" value="1"/>
</dbReference>
<dbReference type="AlphaFoldDB" id="A0A1G8RG68"/>
<comment type="function">
    <text evidence="6">DNA-dependent ATPase and 5'-3' DNA helicase. Unwinds D-loops, R-loops, forked DNA and G-quadruplex DNA.</text>
</comment>
<sequence length="695" mass="77504">MLSDKTKKMTRQAYNGIAEAIPNFVRRKEQNFLIAEIAKTLAGEYEKSRRIMVVQAGTGTGKSLAYCLGAIPQALASGNKVCIATATVALQEQLMHKDLPLVQRHSGMTFKFGLAKGRQRYVCLSKLELLAGEAGDNEQGQQALWESKPASADIALLKRLHQAYHTGKWNGEVDSVPEPVADYLWQQIGSDKHSCNKQLAAHRDCPFHKSRDDMDSWDVLIVNHSLLLADLELGGGKILPDPDSMYYIIDEAHHLPQVTRDFSAASANMKSTADWLGKLEKSAHKLARELRSDRATNQATELTSDIEAIGDGLGQVVDFCEANPAIFDNPELRHRFEGGELPPVLITLADNLKLATNQALKRLTKLQQQLMESVKDGEIKGWQAEPLVADIGFHLQRLEGLSQLWLMMARETPSSGAPLARWIERVEYQQRADYLVCTSPIEIGFMLEEMLWSKAAGVALLSATLMALGSFDHYRHQVGLRNNDGTRYTALPSPFDYQQSATLFLPKVSVEPSDDRFGDMLIKTIPELLEEQTASLVLFTSYRQMEAVADTLRMHKKLPILVQGEKARSELIAEHRQRVDDGKVSILFGTSSFSEGLDLPGEYLTNLIITRLPFAVPTSPVEQAHAEYIKSKGGNPFLQLAVPDAAKKLVQSCGRLLRNETDYGRISILDRRLVTKRYGSSLLDSLPPYRRHIEY</sequence>
<dbReference type="InterPro" id="IPR039000">
    <property type="entry name" value="DinG_proteobact"/>
</dbReference>
<proteinExistence type="inferred from homology"/>
<protein>
    <recommendedName>
        <fullName evidence="6">ATP-dependent DNA helicase DinG</fullName>
        <ecNumber evidence="6">5.6.2.3</ecNumber>
    </recommendedName>
    <alternativeName>
        <fullName evidence="6">DNA 5'-3' helicase DinG</fullName>
    </alternativeName>
</protein>
<comment type="catalytic activity">
    <reaction evidence="6">
        <text>ATP + H2O = ADP + phosphate + H(+)</text>
        <dbReference type="Rhea" id="RHEA:13065"/>
        <dbReference type="ChEBI" id="CHEBI:15377"/>
        <dbReference type="ChEBI" id="CHEBI:15378"/>
        <dbReference type="ChEBI" id="CHEBI:30616"/>
        <dbReference type="ChEBI" id="CHEBI:43474"/>
        <dbReference type="ChEBI" id="CHEBI:456216"/>
        <dbReference type="EC" id="5.6.2.3"/>
    </reaction>
</comment>
<gene>
    <name evidence="6" type="primary">dinG</name>
    <name evidence="8" type="ORF">SAMN04488540_105164</name>
</gene>
<reference evidence="9" key="1">
    <citation type="submission" date="2016-10" db="EMBL/GenBank/DDBJ databases">
        <authorList>
            <person name="Varghese N."/>
            <person name="Submissions S."/>
        </authorList>
    </citation>
    <scope>NUCLEOTIDE SEQUENCE [LARGE SCALE GENOMIC DNA]</scope>
    <source>
        <strain evidence="9">DSM 23317</strain>
    </source>
</reference>
<evidence type="ECO:0000259" key="7">
    <source>
        <dbReference type="PROSITE" id="PS51193"/>
    </source>
</evidence>
<dbReference type="Gene3D" id="3.40.50.300">
    <property type="entry name" value="P-loop containing nucleotide triphosphate hydrolases"/>
    <property type="match status" value="2"/>
</dbReference>
<dbReference type="SMART" id="SM00491">
    <property type="entry name" value="HELICc2"/>
    <property type="match status" value="1"/>
</dbReference>
<dbReference type="GO" id="GO:0016887">
    <property type="term" value="F:ATP hydrolysis activity"/>
    <property type="evidence" value="ECO:0007669"/>
    <property type="project" value="RHEA"/>
</dbReference>
<feature type="binding site" evidence="6">
    <location>
        <position position="195"/>
    </location>
    <ligand>
        <name>[4Fe-4S] cluster</name>
        <dbReference type="ChEBI" id="CHEBI:49883"/>
    </ligand>
</feature>
<keyword evidence="9" id="KW-1185">Reference proteome</keyword>
<keyword evidence="3 6" id="KW-0378">Hydrolase</keyword>
<keyword evidence="6" id="KW-0413">Isomerase</keyword>
<comment type="caution">
    <text evidence="6">Lacks conserved residue(s) required for the propagation of feature annotation.</text>
</comment>
<evidence type="ECO:0000256" key="4">
    <source>
        <dbReference type="ARBA" id="ARBA00022840"/>
    </source>
</evidence>
<dbReference type="EMBL" id="FNEM01000005">
    <property type="protein sequence ID" value="SDJ15899.1"/>
    <property type="molecule type" value="Genomic_DNA"/>
</dbReference>
<evidence type="ECO:0000256" key="5">
    <source>
        <dbReference type="ARBA" id="ARBA00023125"/>
    </source>
</evidence>
<keyword evidence="2 6" id="KW-0547">Nucleotide-binding</keyword>
<evidence type="ECO:0000313" key="8">
    <source>
        <dbReference type="EMBL" id="SDJ15899.1"/>
    </source>
</evidence>
<organism evidence="8 9">
    <name type="scientific">Ferrimonas sediminum</name>
    <dbReference type="NCBI Taxonomy" id="718193"/>
    <lineage>
        <taxon>Bacteria</taxon>
        <taxon>Pseudomonadati</taxon>
        <taxon>Pseudomonadota</taxon>
        <taxon>Gammaproteobacteria</taxon>
        <taxon>Alteromonadales</taxon>
        <taxon>Ferrimonadaceae</taxon>
        <taxon>Ferrimonas</taxon>
    </lineage>
</organism>
<dbReference type="PROSITE" id="PS51193">
    <property type="entry name" value="HELICASE_ATP_BIND_2"/>
    <property type="match status" value="1"/>
</dbReference>
<dbReference type="Pfam" id="PF13307">
    <property type="entry name" value="Helicase_C_2"/>
    <property type="match status" value="1"/>
</dbReference>
<dbReference type="RefSeq" id="WP_090364742.1">
    <property type="nucleotide sequence ID" value="NZ_FNEM01000005.1"/>
</dbReference>
<dbReference type="PANTHER" id="PTHR11472">
    <property type="entry name" value="DNA REPAIR DEAD HELICASE RAD3/XP-D SUBFAMILY MEMBER"/>
    <property type="match status" value="1"/>
</dbReference>
<dbReference type="PANTHER" id="PTHR11472:SF59">
    <property type="entry name" value="ATP-DEPENDENT DNA HELICASE DING"/>
    <property type="match status" value="1"/>
</dbReference>
<keyword evidence="5 6" id="KW-0238">DNA-binding</keyword>
<dbReference type="EC" id="5.6.2.3" evidence="6"/>
<dbReference type="Proteomes" id="UP000199527">
    <property type="component" value="Unassembled WGS sequence"/>
</dbReference>
<feature type="domain" description="Helicase ATP-binding" evidence="7">
    <location>
        <begin position="16"/>
        <end position="313"/>
    </location>
</feature>
<evidence type="ECO:0000256" key="6">
    <source>
        <dbReference type="HAMAP-Rule" id="MF_02205"/>
    </source>
</evidence>
<dbReference type="GO" id="GO:0009432">
    <property type="term" value="P:SOS response"/>
    <property type="evidence" value="ECO:0007669"/>
    <property type="project" value="TreeGrafter"/>
</dbReference>
<dbReference type="OrthoDB" id="9805194at2"/>
<dbReference type="GO" id="GO:0043139">
    <property type="term" value="F:5'-3' DNA helicase activity"/>
    <property type="evidence" value="ECO:0007669"/>
    <property type="project" value="UniProtKB-UniRule"/>
</dbReference>
<dbReference type="GO" id="GO:0051539">
    <property type="term" value="F:4 iron, 4 sulfur cluster binding"/>
    <property type="evidence" value="ECO:0007669"/>
    <property type="project" value="UniProtKB-UniRule"/>
</dbReference>
<feature type="binding site" evidence="6">
    <location>
        <position position="123"/>
    </location>
    <ligand>
        <name>[4Fe-4S] cluster</name>
        <dbReference type="ChEBI" id="CHEBI:49883"/>
    </ligand>
</feature>
<dbReference type="HAMAP" id="MF_02205">
    <property type="entry name" value="DinG_proteobact"/>
    <property type="match status" value="1"/>
</dbReference>
<dbReference type="GO" id="GO:0005524">
    <property type="term" value="F:ATP binding"/>
    <property type="evidence" value="ECO:0007669"/>
    <property type="project" value="UniProtKB-UniRule"/>
</dbReference>
<keyword evidence="6" id="KW-0479">Metal-binding</keyword>
<keyword evidence="6 8" id="KW-0347">Helicase</keyword>
<evidence type="ECO:0000256" key="1">
    <source>
        <dbReference type="ARBA" id="ARBA00022485"/>
    </source>
</evidence>
<dbReference type="InterPro" id="IPR027417">
    <property type="entry name" value="P-loop_NTPase"/>
</dbReference>
<keyword evidence="6" id="KW-0408">Iron</keyword>
<accession>A0A1G8RG68</accession>
<feature type="binding site" evidence="6">
    <location>
        <position position="205"/>
    </location>
    <ligand>
        <name>[4Fe-4S] cluster</name>
        <dbReference type="ChEBI" id="CHEBI:49883"/>
    </ligand>
</feature>
<dbReference type="GO" id="GO:0006281">
    <property type="term" value="P:DNA repair"/>
    <property type="evidence" value="ECO:0007669"/>
    <property type="project" value="TreeGrafter"/>
</dbReference>
<evidence type="ECO:0000256" key="2">
    <source>
        <dbReference type="ARBA" id="ARBA00022741"/>
    </source>
</evidence>
<dbReference type="SUPFAM" id="SSF52540">
    <property type="entry name" value="P-loop containing nucleoside triphosphate hydrolases"/>
    <property type="match status" value="1"/>
</dbReference>
<dbReference type="InterPro" id="IPR006555">
    <property type="entry name" value="ATP-dep_Helicase_C"/>
</dbReference>
<dbReference type="InterPro" id="IPR014013">
    <property type="entry name" value="Helic_SF1/SF2_ATP-bd_DinG/Rad3"/>
</dbReference>
<dbReference type="NCBIfam" id="NF008729">
    <property type="entry name" value="PRK11747.1"/>
    <property type="match status" value="1"/>
</dbReference>
<keyword evidence="6" id="KW-0411">Iron-sulfur</keyword>
<keyword evidence="1 6" id="KW-0004">4Fe-4S</keyword>